<dbReference type="Gene3D" id="3.40.50.1820">
    <property type="entry name" value="alpha/beta hydrolase"/>
    <property type="match status" value="1"/>
</dbReference>
<protein>
    <submittedName>
        <fullName evidence="3">Alpha/beta hydrolase</fullName>
    </submittedName>
</protein>
<evidence type="ECO:0000313" key="3">
    <source>
        <dbReference type="EMBL" id="MBD7910783.1"/>
    </source>
</evidence>
<proteinExistence type="predicted"/>
<gene>
    <name evidence="3" type="ORF">H9661_05355</name>
</gene>
<organism evidence="3 4">
    <name type="scientific">Clostridium cibarium</name>
    <dbReference type="NCBI Taxonomy" id="2762247"/>
    <lineage>
        <taxon>Bacteria</taxon>
        <taxon>Bacillati</taxon>
        <taxon>Bacillota</taxon>
        <taxon>Clostridia</taxon>
        <taxon>Eubacteriales</taxon>
        <taxon>Clostridiaceae</taxon>
        <taxon>Clostridium</taxon>
    </lineage>
</organism>
<dbReference type="Proteomes" id="UP000627781">
    <property type="component" value="Unassembled WGS sequence"/>
</dbReference>
<feature type="transmembrane region" description="Helical" evidence="1">
    <location>
        <begin position="9"/>
        <end position="28"/>
    </location>
</feature>
<dbReference type="InterPro" id="IPR029058">
    <property type="entry name" value="AB_hydrolase_fold"/>
</dbReference>
<keyword evidence="1" id="KW-0472">Membrane</keyword>
<evidence type="ECO:0000313" key="4">
    <source>
        <dbReference type="Proteomes" id="UP000627781"/>
    </source>
</evidence>
<dbReference type="SUPFAM" id="SSF53474">
    <property type="entry name" value="alpha/beta-Hydrolases"/>
    <property type="match status" value="1"/>
</dbReference>
<dbReference type="EMBL" id="JACSRA010000006">
    <property type="protein sequence ID" value="MBD7910783.1"/>
    <property type="molecule type" value="Genomic_DNA"/>
</dbReference>
<dbReference type="GO" id="GO:0016787">
    <property type="term" value="F:hydrolase activity"/>
    <property type="evidence" value="ECO:0007669"/>
    <property type="project" value="UniProtKB-KW"/>
</dbReference>
<keyword evidence="1" id="KW-0812">Transmembrane</keyword>
<evidence type="ECO:0000256" key="1">
    <source>
        <dbReference type="SAM" id="Phobius"/>
    </source>
</evidence>
<keyword evidence="3" id="KW-0378">Hydrolase</keyword>
<feature type="domain" description="Alpha/beta hydrolase fold-5" evidence="2">
    <location>
        <begin position="69"/>
        <end position="228"/>
    </location>
</feature>
<reference evidence="3 4" key="1">
    <citation type="submission" date="2020-08" db="EMBL/GenBank/DDBJ databases">
        <title>A Genomic Blueprint of the Chicken Gut Microbiome.</title>
        <authorList>
            <person name="Gilroy R."/>
            <person name="Ravi A."/>
            <person name="Getino M."/>
            <person name="Pursley I."/>
            <person name="Horton D.L."/>
            <person name="Alikhan N.-F."/>
            <person name="Baker D."/>
            <person name="Gharbi K."/>
            <person name="Hall N."/>
            <person name="Watson M."/>
            <person name="Adriaenssens E.M."/>
            <person name="Foster-Nyarko E."/>
            <person name="Jarju S."/>
            <person name="Secka A."/>
            <person name="Antonio M."/>
            <person name="Oren A."/>
            <person name="Chaudhuri R."/>
            <person name="La Ragione R.M."/>
            <person name="Hildebrand F."/>
            <person name="Pallen M.J."/>
        </authorList>
    </citation>
    <scope>NUCLEOTIDE SEQUENCE [LARGE SCALE GENOMIC DNA]</scope>
    <source>
        <strain evidence="3 4">Sa3CVN1</strain>
    </source>
</reference>
<dbReference type="Pfam" id="PF12695">
    <property type="entry name" value="Abhydrolase_5"/>
    <property type="match status" value="1"/>
</dbReference>
<sequence length="242" mass="26536">MKSKRLRKLLFLITCILVVAVGGIIFWMSRSYDYKSIAAMALKSNDSIKVTDDNFIVFTPENKTPTKGFVFYPGAKVEAEAYSPLCKKIAEAGYKVVIVKMPLNFAIFSPDKADEVINLYSDIDEWAIGGHSLGGVMASKYASNQEKIKGIVLYASYPEGDELEGVDKKVLSIWGNNDGVADLNKVKGAKLPKDAEFVEIEGGNHAQFGDYGVQSGDSKATIGNEEQMDIAAKKTIEMLNRL</sequence>
<accession>A0ABR8PRI1</accession>
<comment type="caution">
    <text evidence="3">The sequence shown here is derived from an EMBL/GenBank/DDBJ whole genome shotgun (WGS) entry which is preliminary data.</text>
</comment>
<keyword evidence="1" id="KW-1133">Transmembrane helix</keyword>
<dbReference type="InterPro" id="IPR029059">
    <property type="entry name" value="AB_hydrolase_5"/>
</dbReference>
<keyword evidence="4" id="KW-1185">Reference proteome</keyword>
<name>A0ABR8PRI1_9CLOT</name>
<evidence type="ECO:0000259" key="2">
    <source>
        <dbReference type="Pfam" id="PF12695"/>
    </source>
</evidence>